<feature type="transmembrane region" description="Helical" evidence="6">
    <location>
        <begin position="42"/>
        <end position="64"/>
    </location>
</feature>
<feature type="domain" description="Major facilitator superfamily associated" evidence="7">
    <location>
        <begin position="44"/>
        <end position="93"/>
    </location>
</feature>
<proteinExistence type="predicted"/>
<dbReference type="InterPro" id="IPR036259">
    <property type="entry name" value="MFS_trans_sf"/>
</dbReference>
<evidence type="ECO:0000259" key="7">
    <source>
        <dbReference type="Pfam" id="PF12832"/>
    </source>
</evidence>
<dbReference type="Gene3D" id="1.20.1250.20">
    <property type="entry name" value="MFS general substrate transporter like domains"/>
    <property type="match status" value="1"/>
</dbReference>
<dbReference type="Pfam" id="PF12832">
    <property type="entry name" value="MFS_1_like"/>
    <property type="match status" value="1"/>
</dbReference>
<organism evidence="8 9">
    <name type="scientific">Meganyctiphanes norvegica</name>
    <name type="common">Northern krill</name>
    <name type="synonym">Thysanopoda norvegica</name>
    <dbReference type="NCBI Taxonomy" id="48144"/>
    <lineage>
        <taxon>Eukaryota</taxon>
        <taxon>Metazoa</taxon>
        <taxon>Ecdysozoa</taxon>
        <taxon>Arthropoda</taxon>
        <taxon>Crustacea</taxon>
        <taxon>Multicrustacea</taxon>
        <taxon>Malacostraca</taxon>
        <taxon>Eumalacostraca</taxon>
        <taxon>Eucarida</taxon>
        <taxon>Euphausiacea</taxon>
        <taxon>Euphausiidae</taxon>
        <taxon>Meganyctiphanes</taxon>
    </lineage>
</organism>
<evidence type="ECO:0000313" key="9">
    <source>
        <dbReference type="Proteomes" id="UP001497623"/>
    </source>
</evidence>
<dbReference type="GO" id="GO:0016020">
    <property type="term" value="C:membrane"/>
    <property type="evidence" value="ECO:0007669"/>
    <property type="project" value="UniProtKB-SubCell"/>
</dbReference>
<gene>
    <name evidence="8" type="ORF">MNOR_LOCUS7609</name>
</gene>
<evidence type="ECO:0000256" key="1">
    <source>
        <dbReference type="ARBA" id="ARBA00004141"/>
    </source>
</evidence>
<dbReference type="SUPFAM" id="SSF103473">
    <property type="entry name" value="MFS general substrate transporter"/>
    <property type="match status" value="1"/>
</dbReference>
<reference evidence="8 9" key="1">
    <citation type="submission" date="2024-05" db="EMBL/GenBank/DDBJ databases">
        <authorList>
            <person name="Wallberg A."/>
        </authorList>
    </citation>
    <scope>NUCLEOTIDE SEQUENCE [LARGE SCALE GENOMIC DNA]</scope>
</reference>
<dbReference type="AlphaFoldDB" id="A0AAV2Q6J0"/>
<name>A0AAV2Q6J0_MEGNR</name>
<evidence type="ECO:0000256" key="2">
    <source>
        <dbReference type="ARBA" id="ARBA00022692"/>
    </source>
</evidence>
<evidence type="ECO:0000256" key="6">
    <source>
        <dbReference type="SAM" id="Phobius"/>
    </source>
</evidence>
<evidence type="ECO:0000256" key="3">
    <source>
        <dbReference type="ARBA" id="ARBA00022989"/>
    </source>
</evidence>
<evidence type="ECO:0000256" key="4">
    <source>
        <dbReference type="ARBA" id="ARBA00023136"/>
    </source>
</evidence>
<keyword evidence="3 6" id="KW-1133">Transmembrane helix</keyword>
<keyword evidence="4 6" id="KW-0472">Membrane</keyword>
<accession>A0AAV2Q6J0</accession>
<keyword evidence="9" id="KW-1185">Reference proteome</keyword>
<evidence type="ECO:0000313" key="8">
    <source>
        <dbReference type="EMBL" id="CAL4069076.1"/>
    </source>
</evidence>
<evidence type="ECO:0000256" key="5">
    <source>
        <dbReference type="SAM" id="MobiDB-lite"/>
    </source>
</evidence>
<feature type="region of interest" description="Disordered" evidence="5">
    <location>
        <begin position="1"/>
        <end position="23"/>
    </location>
</feature>
<dbReference type="InterPro" id="IPR024989">
    <property type="entry name" value="MFS_assoc_dom"/>
</dbReference>
<protein>
    <recommendedName>
        <fullName evidence="7">Major facilitator superfamily associated domain-containing protein</fullName>
    </recommendedName>
</protein>
<feature type="transmembrane region" description="Helical" evidence="6">
    <location>
        <begin position="76"/>
        <end position="94"/>
    </location>
</feature>
<dbReference type="Proteomes" id="UP001497623">
    <property type="component" value="Unassembled WGS sequence"/>
</dbReference>
<dbReference type="EMBL" id="CAXKWB010003382">
    <property type="protein sequence ID" value="CAL4069076.1"/>
    <property type="molecule type" value="Genomic_DNA"/>
</dbReference>
<keyword evidence="2 6" id="KW-0812">Transmembrane</keyword>
<comment type="subcellular location">
    <subcellularLocation>
        <location evidence="1">Membrane</location>
        <topology evidence="1">Multi-pass membrane protein</topology>
    </subcellularLocation>
</comment>
<comment type="caution">
    <text evidence="8">The sequence shown here is derived from an EMBL/GenBank/DDBJ whole genome shotgun (WGS) entry which is preliminary data.</text>
</comment>
<sequence>MAKVENGHLKGATPQGSQDDAGCGGKCWRWLKSEFYIKKEMLPIKILVLTISGGMVSFLPFLTVHMRSLGIRPQEIGIILAILPIPSFIGPLLAERIFY</sequence>